<sequence length="287" mass="32341">MSGHVSPTVRARRLRIELHRLRQEAGHTLQRVADLSDGAFNAATVGRWETGDRVPRQGDLRVLLEIYGVSGDRRGALQKLAKEAKQRGWWHAHRDMLKDGFGLYVGLESEAAAVQTYQSLYVPGLLQTEDYSRAAIRGIRMNEDPEGLEAKVQLRQSRQQRLTGRDPLRLWAVLDEALVHRQVGGPTVMREQLEKLVEQARLPNVTLQLLPYAAGAHPALEGPFYMLEFPDPQDAGVIYLEQATSGLALEAEDEVRRYTLMFGHLTALALSPEETDTHLTRMIDSYR</sequence>
<dbReference type="Proteomes" id="UP000774570">
    <property type="component" value="Unassembled WGS sequence"/>
</dbReference>
<evidence type="ECO:0000313" key="3">
    <source>
        <dbReference type="Proteomes" id="UP000774570"/>
    </source>
</evidence>
<gene>
    <name evidence="2" type="ORF">K1Y72_26225</name>
</gene>
<dbReference type="SMART" id="SM00530">
    <property type="entry name" value="HTH_XRE"/>
    <property type="match status" value="1"/>
</dbReference>
<dbReference type="PROSITE" id="PS50943">
    <property type="entry name" value="HTH_CROC1"/>
    <property type="match status" value="1"/>
</dbReference>
<dbReference type="Pfam" id="PF13560">
    <property type="entry name" value="HTH_31"/>
    <property type="match status" value="1"/>
</dbReference>
<feature type="domain" description="HTH cro/C1-type" evidence="1">
    <location>
        <begin position="18"/>
        <end position="74"/>
    </location>
</feature>
<name>A0ABS7FZM1_9ACTN</name>
<dbReference type="RefSeq" id="WP_220169140.1">
    <property type="nucleotide sequence ID" value="NZ_JAIBOA010000019.1"/>
</dbReference>
<dbReference type="EMBL" id="JAIBOA010000019">
    <property type="protein sequence ID" value="MBW8485900.1"/>
    <property type="molecule type" value="Genomic_DNA"/>
</dbReference>
<comment type="caution">
    <text evidence="2">The sequence shown here is derived from an EMBL/GenBank/DDBJ whole genome shotgun (WGS) entry which is preliminary data.</text>
</comment>
<evidence type="ECO:0000259" key="1">
    <source>
        <dbReference type="PROSITE" id="PS50943"/>
    </source>
</evidence>
<proteinExistence type="predicted"/>
<dbReference type="InterPro" id="IPR001387">
    <property type="entry name" value="Cro/C1-type_HTH"/>
</dbReference>
<keyword evidence="3" id="KW-1185">Reference proteome</keyword>
<protein>
    <submittedName>
        <fullName evidence="2">Helix-turn-helix domain-containing protein</fullName>
    </submittedName>
</protein>
<dbReference type="Gene3D" id="1.10.260.40">
    <property type="entry name" value="lambda repressor-like DNA-binding domains"/>
    <property type="match status" value="1"/>
</dbReference>
<accession>A0ABS7FZM1</accession>
<dbReference type="Pfam" id="PF19054">
    <property type="entry name" value="DUF5753"/>
    <property type="match status" value="1"/>
</dbReference>
<dbReference type="SUPFAM" id="SSF47413">
    <property type="entry name" value="lambda repressor-like DNA-binding domains"/>
    <property type="match status" value="1"/>
</dbReference>
<organism evidence="2 3">
    <name type="scientific">Actinomadura parmotrematis</name>
    <dbReference type="NCBI Taxonomy" id="2864039"/>
    <lineage>
        <taxon>Bacteria</taxon>
        <taxon>Bacillati</taxon>
        <taxon>Actinomycetota</taxon>
        <taxon>Actinomycetes</taxon>
        <taxon>Streptosporangiales</taxon>
        <taxon>Thermomonosporaceae</taxon>
        <taxon>Actinomadura</taxon>
    </lineage>
</organism>
<dbReference type="InterPro" id="IPR043917">
    <property type="entry name" value="DUF5753"/>
</dbReference>
<reference evidence="2 3" key="1">
    <citation type="submission" date="2021-07" db="EMBL/GenBank/DDBJ databases">
        <title>Actinomadura sp. PM05-2 isolated from lichen.</title>
        <authorList>
            <person name="Somphong A."/>
            <person name="Phongsopitanun W."/>
            <person name="Tanasupawat S."/>
            <person name="Peongsungnone V."/>
        </authorList>
    </citation>
    <scope>NUCLEOTIDE SEQUENCE [LARGE SCALE GENOMIC DNA]</scope>
    <source>
        <strain evidence="2 3">PM05-2</strain>
    </source>
</reference>
<dbReference type="CDD" id="cd00093">
    <property type="entry name" value="HTH_XRE"/>
    <property type="match status" value="1"/>
</dbReference>
<dbReference type="InterPro" id="IPR010982">
    <property type="entry name" value="Lambda_DNA-bd_dom_sf"/>
</dbReference>
<evidence type="ECO:0000313" key="2">
    <source>
        <dbReference type="EMBL" id="MBW8485900.1"/>
    </source>
</evidence>